<evidence type="ECO:0000256" key="10">
    <source>
        <dbReference type="ARBA" id="ARBA00022989"/>
    </source>
</evidence>
<evidence type="ECO:0000256" key="12">
    <source>
        <dbReference type="ARBA" id="ARBA00023136"/>
    </source>
</evidence>
<keyword evidence="14" id="KW-1208">Phospholipid metabolism</keyword>
<dbReference type="AlphaFoldDB" id="A0A1I3WAM3"/>
<feature type="binding site" evidence="16">
    <location>
        <position position="8"/>
    </location>
    <ligand>
        <name>substrate</name>
    </ligand>
</feature>
<dbReference type="GO" id="GO:0046872">
    <property type="term" value="F:metal ion binding"/>
    <property type="evidence" value="ECO:0007669"/>
    <property type="project" value="UniProtKB-KW"/>
</dbReference>
<evidence type="ECO:0000313" key="20">
    <source>
        <dbReference type="EMBL" id="SFK04450.1"/>
    </source>
</evidence>
<dbReference type="Gene3D" id="1.10.287.3610">
    <property type="match status" value="1"/>
</dbReference>
<feature type="binding site" evidence="17">
    <location>
        <position position="75"/>
    </location>
    <ligand>
        <name>ATP</name>
        <dbReference type="ChEBI" id="CHEBI:30616"/>
    </ligand>
</feature>
<dbReference type="EMBL" id="FORT01000008">
    <property type="protein sequence ID" value="SFK04450.1"/>
    <property type="molecule type" value="Genomic_DNA"/>
</dbReference>
<dbReference type="InterPro" id="IPR033717">
    <property type="entry name" value="UDPK"/>
</dbReference>
<keyword evidence="5" id="KW-0808">Transferase</keyword>
<sequence length="129" mass="14136">MAVKEWSRLMRSFSCAWQGIVYTVKTQRNMKIHVAAALLVLAAAWWLQIPRSDVLLVFFSIGLVTSLELVNTAIEAAVDLASPDWHTKAKIAKDAGAGAVLVAAIASVVIGCFIFGPPLYEKMLEWFLS</sequence>
<evidence type="ECO:0000256" key="13">
    <source>
        <dbReference type="ARBA" id="ARBA00023209"/>
    </source>
</evidence>
<keyword evidence="18" id="KW-0460">Magnesium</keyword>
<evidence type="ECO:0000256" key="3">
    <source>
        <dbReference type="ARBA" id="ARBA00022475"/>
    </source>
</evidence>
<keyword evidence="18" id="KW-0479">Metal-binding</keyword>
<keyword evidence="10 19" id="KW-1133">Transmembrane helix</keyword>
<dbReference type="CDD" id="cd14265">
    <property type="entry name" value="UDPK_IM_like"/>
    <property type="match status" value="1"/>
</dbReference>
<keyword evidence="4" id="KW-0444">Lipid biosynthesis</keyword>
<feature type="transmembrane region" description="Helical" evidence="19">
    <location>
        <begin position="55"/>
        <end position="74"/>
    </location>
</feature>
<proteinExistence type="inferred from homology"/>
<dbReference type="GO" id="GO:0005524">
    <property type="term" value="F:ATP binding"/>
    <property type="evidence" value="ECO:0007669"/>
    <property type="project" value="UniProtKB-KW"/>
</dbReference>
<keyword evidence="6 19" id="KW-0812">Transmembrane</keyword>
<evidence type="ECO:0000313" key="21">
    <source>
        <dbReference type="Proteomes" id="UP000198915"/>
    </source>
</evidence>
<evidence type="ECO:0000256" key="2">
    <source>
        <dbReference type="ARBA" id="ARBA00005967"/>
    </source>
</evidence>
<keyword evidence="7 17" id="KW-0547">Nucleotide-binding</keyword>
<dbReference type="GO" id="GO:0008654">
    <property type="term" value="P:phospholipid biosynthetic process"/>
    <property type="evidence" value="ECO:0007669"/>
    <property type="project" value="UniProtKB-KW"/>
</dbReference>
<dbReference type="Proteomes" id="UP000198915">
    <property type="component" value="Unassembled WGS sequence"/>
</dbReference>
<evidence type="ECO:0000256" key="8">
    <source>
        <dbReference type="ARBA" id="ARBA00022777"/>
    </source>
</evidence>
<comment type="similarity">
    <text evidence="2">Belongs to the bacterial diacylglycerol kinase family.</text>
</comment>
<feature type="binding site" evidence="17">
    <location>
        <position position="8"/>
    </location>
    <ligand>
        <name>ATP</name>
        <dbReference type="ChEBI" id="CHEBI:30616"/>
    </ligand>
</feature>
<keyword evidence="12 19" id="KW-0472">Membrane</keyword>
<dbReference type="InterPro" id="IPR036945">
    <property type="entry name" value="DAGK_sf"/>
</dbReference>
<evidence type="ECO:0000256" key="6">
    <source>
        <dbReference type="ARBA" id="ARBA00022692"/>
    </source>
</evidence>
<evidence type="ECO:0000256" key="9">
    <source>
        <dbReference type="ARBA" id="ARBA00022840"/>
    </source>
</evidence>
<evidence type="ECO:0000256" key="18">
    <source>
        <dbReference type="PIRSR" id="PIRSR600829-4"/>
    </source>
</evidence>
<keyword evidence="8 20" id="KW-0418">Kinase</keyword>
<feature type="binding site" evidence="18">
    <location>
        <position position="75"/>
    </location>
    <ligand>
        <name>a divalent metal cation</name>
        <dbReference type="ChEBI" id="CHEBI:60240"/>
    </ligand>
</feature>
<feature type="active site" description="Proton acceptor" evidence="15">
    <location>
        <position position="68"/>
    </location>
</feature>
<evidence type="ECO:0000256" key="19">
    <source>
        <dbReference type="SAM" id="Phobius"/>
    </source>
</evidence>
<keyword evidence="11" id="KW-0443">Lipid metabolism</keyword>
<name>A0A1I3WAM3_9BACL</name>
<reference evidence="21" key="1">
    <citation type="submission" date="2016-10" db="EMBL/GenBank/DDBJ databases">
        <authorList>
            <person name="Varghese N."/>
            <person name="Submissions S."/>
        </authorList>
    </citation>
    <scope>NUCLEOTIDE SEQUENCE [LARGE SCALE GENOMIC DNA]</scope>
    <source>
        <strain evidence="21">OK042</strain>
    </source>
</reference>
<feature type="binding site" evidence="17">
    <location>
        <begin position="93"/>
        <end position="94"/>
    </location>
    <ligand>
        <name>ATP</name>
        <dbReference type="ChEBI" id="CHEBI:30616"/>
    </ligand>
</feature>
<evidence type="ECO:0000256" key="7">
    <source>
        <dbReference type="ARBA" id="ARBA00022741"/>
    </source>
</evidence>
<organism evidence="20 21">
    <name type="scientific">Brevibacillus centrosporus</name>
    <dbReference type="NCBI Taxonomy" id="54910"/>
    <lineage>
        <taxon>Bacteria</taxon>
        <taxon>Bacillati</taxon>
        <taxon>Bacillota</taxon>
        <taxon>Bacilli</taxon>
        <taxon>Bacillales</taxon>
        <taxon>Paenibacillaceae</taxon>
        <taxon>Brevibacillus</taxon>
    </lineage>
</organism>
<dbReference type="InterPro" id="IPR000829">
    <property type="entry name" value="DAGK"/>
</dbReference>
<feature type="binding site" evidence="16">
    <location>
        <position position="68"/>
    </location>
    <ligand>
        <name>substrate</name>
    </ligand>
</feature>
<feature type="transmembrane region" description="Helical" evidence="19">
    <location>
        <begin position="32"/>
        <end position="49"/>
    </location>
</feature>
<dbReference type="STRING" id="1884381.SAMN05518846_10821"/>
<dbReference type="Pfam" id="PF01219">
    <property type="entry name" value="DAGK_prokar"/>
    <property type="match status" value="1"/>
</dbReference>
<keyword evidence="21" id="KW-1185">Reference proteome</keyword>
<keyword evidence="13" id="KW-0594">Phospholipid biosynthesis</keyword>
<dbReference type="GO" id="GO:0005886">
    <property type="term" value="C:plasma membrane"/>
    <property type="evidence" value="ECO:0007669"/>
    <property type="project" value="UniProtKB-SubCell"/>
</dbReference>
<comment type="subcellular location">
    <subcellularLocation>
        <location evidence="1">Cell membrane</location>
        <topology evidence="1">Multi-pass membrane protein</topology>
    </subcellularLocation>
</comment>
<protein>
    <submittedName>
        <fullName evidence="20">Undecaprenol kinase</fullName>
    </submittedName>
</protein>
<dbReference type="PANTHER" id="PTHR34299">
    <property type="entry name" value="DIACYLGLYCEROL KINASE"/>
    <property type="match status" value="1"/>
</dbReference>
<feature type="transmembrane region" description="Helical" evidence="19">
    <location>
        <begin position="95"/>
        <end position="120"/>
    </location>
</feature>
<evidence type="ECO:0000256" key="14">
    <source>
        <dbReference type="ARBA" id="ARBA00023264"/>
    </source>
</evidence>
<gene>
    <name evidence="20" type="ORF">SAMN05518846_10821</name>
</gene>
<accession>A0A1I3WAM3</accession>
<dbReference type="PANTHER" id="PTHR34299:SF1">
    <property type="entry name" value="DIACYLGLYCEROL KINASE"/>
    <property type="match status" value="1"/>
</dbReference>
<evidence type="ECO:0000256" key="5">
    <source>
        <dbReference type="ARBA" id="ARBA00022679"/>
    </source>
</evidence>
<evidence type="ECO:0000256" key="15">
    <source>
        <dbReference type="PIRSR" id="PIRSR600829-1"/>
    </source>
</evidence>
<evidence type="ECO:0000256" key="1">
    <source>
        <dbReference type="ARBA" id="ARBA00004651"/>
    </source>
</evidence>
<evidence type="ECO:0000256" key="17">
    <source>
        <dbReference type="PIRSR" id="PIRSR600829-3"/>
    </source>
</evidence>
<evidence type="ECO:0000256" key="4">
    <source>
        <dbReference type="ARBA" id="ARBA00022516"/>
    </source>
</evidence>
<evidence type="ECO:0000256" key="16">
    <source>
        <dbReference type="PIRSR" id="PIRSR600829-2"/>
    </source>
</evidence>
<dbReference type="GO" id="GO:0016301">
    <property type="term" value="F:kinase activity"/>
    <property type="evidence" value="ECO:0007669"/>
    <property type="project" value="UniProtKB-KW"/>
</dbReference>
<dbReference type="PROSITE" id="PS01069">
    <property type="entry name" value="DAGK_PROKAR"/>
    <property type="match status" value="1"/>
</dbReference>
<evidence type="ECO:0000256" key="11">
    <source>
        <dbReference type="ARBA" id="ARBA00023098"/>
    </source>
</evidence>
<keyword evidence="9 17" id="KW-0067">ATP-binding</keyword>
<keyword evidence="3" id="KW-1003">Cell membrane</keyword>
<comment type="cofactor">
    <cofactor evidence="18">
        <name>Mg(2+)</name>
        <dbReference type="ChEBI" id="CHEBI:18420"/>
    </cofactor>
    <text evidence="18">Mn(2+), Zn(2+), Cd(2+) and Co(2+) support activity to lesser extents.</text>
</comment>